<sequence>MTLKFGVAEPTAATIANAAAKLSAFLAAQLAWTPVGVVSQRLMVQGEKGGNESELGPDSKTMMAVQGVSAAVASACLL</sequence>
<keyword evidence="2" id="KW-1185">Reference proteome</keyword>
<gene>
    <name evidence="1" type="ORF">DEO72_LG5g2887</name>
</gene>
<reference evidence="1 2" key="1">
    <citation type="submission" date="2019-04" db="EMBL/GenBank/DDBJ databases">
        <title>An improved genome assembly and genetic linkage map for asparagus bean, Vigna unguiculata ssp. sesquipedialis.</title>
        <authorList>
            <person name="Xia Q."/>
            <person name="Zhang R."/>
            <person name="Dong Y."/>
        </authorList>
    </citation>
    <scope>NUCLEOTIDE SEQUENCE [LARGE SCALE GENOMIC DNA]</scope>
    <source>
        <tissue evidence="1">Leaf</tissue>
    </source>
</reference>
<evidence type="ECO:0000313" key="1">
    <source>
        <dbReference type="EMBL" id="QCD94798.1"/>
    </source>
</evidence>
<name>A0A4D6M2H4_VIGUN</name>
<organism evidence="1 2">
    <name type="scientific">Vigna unguiculata</name>
    <name type="common">Cowpea</name>
    <dbReference type="NCBI Taxonomy" id="3917"/>
    <lineage>
        <taxon>Eukaryota</taxon>
        <taxon>Viridiplantae</taxon>
        <taxon>Streptophyta</taxon>
        <taxon>Embryophyta</taxon>
        <taxon>Tracheophyta</taxon>
        <taxon>Spermatophyta</taxon>
        <taxon>Magnoliopsida</taxon>
        <taxon>eudicotyledons</taxon>
        <taxon>Gunneridae</taxon>
        <taxon>Pentapetalae</taxon>
        <taxon>rosids</taxon>
        <taxon>fabids</taxon>
        <taxon>Fabales</taxon>
        <taxon>Fabaceae</taxon>
        <taxon>Papilionoideae</taxon>
        <taxon>50 kb inversion clade</taxon>
        <taxon>NPAAA clade</taxon>
        <taxon>indigoferoid/millettioid clade</taxon>
        <taxon>Phaseoleae</taxon>
        <taxon>Vigna</taxon>
    </lineage>
</organism>
<dbReference type="PANTHER" id="PTHR46080:SF8">
    <property type="entry name" value="SOLUTE CARRIER FAMILY 25 MEMBER 44-LIKE"/>
    <property type="match status" value="1"/>
</dbReference>
<accession>A0A4D6M2H4</accession>
<dbReference type="Proteomes" id="UP000501690">
    <property type="component" value="Linkage Group LG5"/>
</dbReference>
<dbReference type="EMBL" id="CP039349">
    <property type="protein sequence ID" value="QCD94798.1"/>
    <property type="molecule type" value="Genomic_DNA"/>
</dbReference>
<proteinExistence type="predicted"/>
<dbReference type="PANTHER" id="PTHR46080">
    <property type="entry name" value="MITOCHONDRIAL SUBSTRATE CARRIER FAMILY PROTEIN J"/>
    <property type="match status" value="1"/>
</dbReference>
<dbReference type="AlphaFoldDB" id="A0A4D6M2H4"/>
<evidence type="ECO:0000313" key="2">
    <source>
        <dbReference type="Proteomes" id="UP000501690"/>
    </source>
</evidence>
<protein>
    <submittedName>
        <fullName evidence="1">Uncharacterized protein</fullName>
    </submittedName>
</protein>